<gene>
    <name evidence="1" type="ORF">ACFSYJ_16685</name>
</gene>
<comment type="caution">
    <text evidence="1">The sequence shown here is derived from an EMBL/GenBank/DDBJ whole genome shotgun (WGS) entry which is preliminary data.</text>
</comment>
<evidence type="ECO:0008006" key="3">
    <source>
        <dbReference type="Google" id="ProtNLM"/>
    </source>
</evidence>
<evidence type="ECO:0000313" key="2">
    <source>
        <dbReference type="Proteomes" id="UP001597419"/>
    </source>
</evidence>
<protein>
    <recommendedName>
        <fullName evidence="3">Scramblase</fullName>
    </recommendedName>
</protein>
<dbReference type="RefSeq" id="WP_345398149.1">
    <property type="nucleotide sequence ID" value="NZ_BAABHG010000009.1"/>
</dbReference>
<organism evidence="1 2">
    <name type="scientific">Amycolatopsis samaneae</name>
    <dbReference type="NCBI Taxonomy" id="664691"/>
    <lineage>
        <taxon>Bacteria</taxon>
        <taxon>Bacillati</taxon>
        <taxon>Actinomycetota</taxon>
        <taxon>Actinomycetes</taxon>
        <taxon>Pseudonocardiales</taxon>
        <taxon>Pseudonocardiaceae</taxon>
        <taxon>Amycolatopsis</taxon>
    </lineage>
</organism>
<sequence>MEIHQFQKQDRFHIRQKQKLTITRYHVYADDGQGQPGDLVAFIEEKRVTFKENATFYTDESKETVLARFRAHKTEELSSSYQVLGEDEEEVLGLFGKKFGKSFYRSTWVLEQEGRDRLTVSERSKGMAAFRRIWKLVPWPGDVEVPFFWKYHFDFTRGEETERQVVGALEKTARLSDHYLLRLEDDQLDRRLALALAVGLDALQYN</sequence>
<proteinExistence type="predicted"/>
<dbReference type="Proteomes" id="UP001597419">
    <property type="component" value="Unassembled WGS sequence"/>
</dbReference>
<dbReference type="InterPro" id="IPR007612">
    <property type="entry name" value="LOR"/>
</dbReference>
<reference evidence="2" key="1">
    <citation type="journal article" date="2019" name="Int. J. Syst. Evol. Microbiol.">
        <title>The Global Catalogue of Microorganisms (GCM) 10K type strain sequencing project: providing services to taxonomists for standard genome sequencing and annotation.</title>
        <authorList>
            <consortium name="The Broad Institute Genomics Platform"/>
            <consortium name="The Broad Institute Genome Sequencing Center for Infectious Disease"/>
            <person name="Wu L."/>
            <person name="Ma J."/>
        </authorList>
    </citation>
    <scope>NUCLEOTIDE SEQUENCE [LARGE SCALE GENOMIC DNA]</scope>
    <source>
        <strain evidence="2">CGMCC 4.7643</strain>
    </source>
</reference>
<evidence type="ECO:0000313" key="1">
    <source>
        <dbReference type="EMBL" id="MFD2460249.1"/>
    </source>
</evidence>
<keyword evidence="2" id="KW-1185">Reference proteome</keyword>
<dbReference type="Pfam" id="PF04525">
    <property type="entry name" value="LOR"/>
    <property type="match status" value="1"/>
</dbReference>
<dbReference type="EMBL" id="JBHUKU010000008">
    <property type="protein sequence ID" value="MFD2460249.1"/>
    <property type="molecule type" value="Genomic_DNA"/>
</dbReference>
<name>A0ABW5GHR0_9PSEU</name>
<accession>A0ABW5GHR0</accession>